<dbReference type="RefSeq" id="WP_118591644.1">
    <property type="nucleotide sequence ID" value="NZ_JADNLD010000066.1"/>
</dbReference>
<dbReference type="EMBL" id="WGGT01000040">
    <property type="protein sequence ID" value="MVQ47484.1"/>
    <property type="molecule type" value="Genomic_DNA"/>
</dbReference>
<dbReference type="Gene3D" id="1.10.260.40">
    <property type="entry name" value="lambda repressor-like DNA-binding domains"/>
    <property type="match status" value="1"/>
</dbReference>
<organism evidence="3 4">
    <name type="scientific">Roseburia intestinalis</name>
    <dbReference type="NCBI Taxonomy" id="166486"/>
    <lineage>
        <taxon>Bacteria</taxon>
        <taxon>Bacillati</taxon>
        <taxon>Bacillota</taxon>
        <taxon>Clostridia</taxon>
        <taxon>Lachnospirales</taxon>
        <taxon>Lachnospiraceae</taxon>
        <taxon>Roseburia</taxon>
    </lineage>
</organism>
<name>A0A413SFR9_9FIRM</name>
<reference evidence="2 5" key="2">
    <citation type="submission" date="2019-10" db="EMBL/GenBank/DDBJ databases">
        <title>Roseburia spp. ameliorate alcoholic fatty liver via restoration of gut barrier function.</title>
        <authorList>
            <person name="Seo B."/>
            <person name="Ko G."/>
        </authorList>
    </citation>
    <scope>NUCLEOTIDE SEQUENCE [LARGE SCALE GENOMIC DNA]</scope>
    <source>
        <strain evidence="2 5">SNUG30017</strain>
    </source>
</reference>
<dbReference type="CDD" id="cd00093">
    <property type="entry name" value="HTH_XRE"/>
    <property type="match status" value="1"/>
</dbReference>
<evidence type="ECO:0000313" key="4">
    <source>
        <dbReference type="Proteomes" id="UP000284465"/>
    </source>
</evidence>
<evidence type="ECO:0000313" key="5">
    <source>
        <dbReference type="Proteomes" id="UP000479531"/>
    </source>
</evidence>
<dbReference type="PROSITE" id="PS50943">
    <property type="entry name" value="HTH_CROC1"/>
    <property type="match status" value="1"/>
</dbReference>
<comment type="caution">
    <text evidence="3">The sequence shown here is derived from an EMBL/GenBank/DDBJ whole genome shotgun (WGS) entry which is preliminary data.</text>
</comment>
<dbReference type="AlphaFoldDB" id="A0A413SFR9"/>
<evidence type="ECO:0000259" key="1">
    <source>
        <dbReference type="PROSITE" id="PS50943"/>
    </source>
</evidence>
<sequence>MKKNNTRIIPQRLLHLRSVLGLTQTELGNAIAENFYASKGERISLTSGYISHWETGAKPIPLKYMNTLCDVLGCTEEYLLGISQDPTSSDPSKALEKNEVISPMPDSIPLNSLYKYDQLPIYIVFNELQHANCWGLLNIKMNKIILSDSVISLSSIDFSSISIYPANPNFTAGIKSASMNKLSFADAINSKVVYIEVCSNDATIRSQYEGYYHHNENQTCFINNSGLTLPYDGINRYYNVYSVARF</sequence>
<evidence type="ECO:0000313" key="3">
    <source>
        <dbReference type="EMBL" id="RHA66207.1"/>
    </source>
</evidence>
<dbReference type="Proteomes" id="UP000479531">
    <property type="component" value="Unassembled WGS sequence"/>
</dbReference>
<reference evidence="3 4" key="1">
    <citation type="submission" date="2018-08" db="EMBL/GenBank/DDBJ databases">
        <title>A genome reference for cultivated species of the human gut microbiota.</title>
        <authorList>
            <person name="Zou Y."/>
            <person name="Xue W."/>
            <person name="Luo G."/>
        </authorList>
    </citation>
    <scope>NUCLEOTIDE SEQUENCE [LARGE SCALE GENOMIC DNA]</scope>
    <source>
        <strain evidence="3 4">AM43-11</strain>
    </source>
</reference>
<dbReference type="EMBL" id="QSFP01000013">
    <property type="protein sequence ID" value="RHA66207.1"/>
    <property type="molecule type" value="Genomic_DNA"/>
</dbReference>
<dbReference type="GO" id="GO:0003677">
    <property type="term" value="F:DNA binding"/>
    <property type="evidence" value="ECO:0007669"/>
    <property type="project" value="InterPro"/>
</dbReference>
<evidence type="ECO:0000313" key="2">
    <source>
        <dbReference type="EMBL" id="MVQ47484.1"/>
    </source>
</evidence>
<dbReference type="SUPFAM" id="SSF47413">
    <property type="entry name" value="lambda repressor-like DNA-binding domains"/>
    <property type="match status" value="1"/>
</dbReference>
<protein>
    <submittedName>
        <fullName evidence="3">XRE family transcriptional regulator</fullName>
    </submittedName>
</protein>
<dbReference type="InterPro" id="IPR010982">
    <property type="entry name" value="Lambda_DNA-bd_dom_sf"/>
</dbReference>
<dbReference type="Proteomes" id="UP000284465">
    <property type="component" value="Unassembled WGS sequence"/>
</dbReference>
<proteinExistence type="predicted"/>
<dbReference type="InterPro" id="IPR001387">
    <property type="entry name" value="Cro/C1-type_HTH"/>
</dbReference>
<accession>A0A413SFR9</accession>
<feature type="domain" description="HTH cro/C1-type" evidence="1">
    <location>
        <begin position="41"/>
        <end position="79"/>
    </location>
</feature>
<gene>
    <name evidence="3" type="ORF">DW927_11750</name>
    <name evidence="2" type="ORF">GCK47_17815</name>
</gene>